<dbReference type="InterPro" id="IPR011765">
    <property type="entry name" value="Pept_M16_N"/>
</dbReference>
<comment type="caution">
    <text evidence="5">The sequence shown here is derived from an EMBL/GenBank/DDBJ whole genome shotgun (WGS) entry which is preliminary data.</text>
</comment>
<dbReference type="GO" id="GO:0004222">
    <property type="term" value="F:metalloendopeptidase activity"/>
    <property type="evidence" value="ECO:0007669"/>
    <property type="project" value="InterPro"/>
</dbReference>
<evidence type="ECO:0000259" key="4">
    <source>
        <dbReference type="Pfam" id="PF05193"/>
    </source>
</evidence>
<keyword evidence="6" id="KW-1185">Reference proteome</keyword>
<gene>
    <name evidence="5" type="ORF">C7B65_12430</name>
</gene>
<name>A0A2T1DF34_9CYAN</name>
<reference evidence="5 6" key="1">
    <citation type="submission" date="2018-02" db="EMBL/GenBank/DDBJ databases">
        <authorList>
            <person name="Cohen D.B."/>
            <person name="Kent A.D."/>
        </authorList>
    </citation>
    <scope>NUCLEOTIDE SEQUENCE [LARGE SCALE GENOMIC DNA]</scope>
    <source>
        <strain evidence="5 6">ULC007</strain>
    </source>
</reference>
<dbReference type="PANTHER" id="PTHR11851">
    <property type="entry name" value="METALLOPROTEASE"/>
    <property type="match status" value="1"/>
</dbReference>
<evidence type="ECO:0000313" key="5">
    <source>
        <dbReference type="EMBL" id="PSB19086.1"/>
    </source>
</evidence>
<dbReference type="GO" id="GO:0046872">
    <property type="term" value="F:metal ion binding"/>
    <property type="evidence" value="ECO:0007669"/>
    <property type="project" value="InterPro"/>
</dbReference>
<proteinExistence type="inferred from homology"/>
<comment type="similarity">
    <text evidence="1 2">Belongs to the peptidase M16 family.</text>
</comment>
<protein>
    <submittedName>
        <fullName evidence="5">Insulinase family protein</fullName>
    </submittedName>
</protein>
<sequence>MNLNQLSRSTVVPFPAKILKLESGLTLIHQQVPATGVAAVDVWVKAGAIVEPDQWSGMAHFLEHMIFKGTDRLPPGSFDEVIENRGGMTNAATSHDYAHFFMTTASQYLGDTLPYLGELLLNAAIPDDEFDRERDVVLEEIRQTYDSPDCIAFEALAESVYQRHPYGRPILGTEEILMQRSPDEMRRFHRAHYQPHNMAVVIVGDVAQDDAIKWVERSFPAFPSPLTCPHSEPEAEPPIVGIRRQELRLPRLEQARLMMAWMAPGVDDDPLQNAYGLDLISVLLAESQSARLVQELREDRQLVQAVGSSFSMQRESSLFTITAWLEPENLERVEALICDRLSALMTTPVSAIELARSKRLLRNDYAFSTETPGQLAGLYGYYHTVAGAELSVTYPQRIQAFSPEDLQNLASQYLSPYHYAAIVIKPL</sequence>
<dbReference type="Gene3D" id="3.30.830.10">
    <property type="entry name" value="Metalloenzyme, LuxS/M16 peptidase-like"/>
    <property type="match status" value="2"/>
</dbReference>
<feature type="domain" description="Peptidase M16 N-terminal" evidence="3">
    <location>
        <begin position="31"/>
        <end position="173"/>
    </location>
</feature>
<dbReference type="PROSITE" id="PS00143">
    <property type="entry name" value="INSULINASE"/>
    <property type="match status" value="1"/>
</dbReference>
<evidence type="ECO:0000256" key="1">
    <source>
        <dbReference type="ARBA" id="ARBA00007261"/>
    </source>
</evidence>
<dbReference type="EMBL" id="PVWG01000012">
    <property type="protein sequence ID" value="PSB19086.1"/>
    <property type="molecule type" value="Genomic_DNA"/>
</dbReference>
<feature type="domain" description="Peptidase M16 C-terminal" evidence="4">
    <location>
        <begin position="182"/>
        <end position="361"/>
    </location>
</feature>
<evidence type="ECO:0000259" key="3">
    <source>
        <dbReference type="Pfam" id="PF00675"/>
    </source>
</evidence>
<dbReference type="Pfam" id="PF05193">
    <property type="entry name" value="Peptidase_M16_C"/>
    <property type="match status" value="1"/>
</dbReference>
<dbReference type="Pfam" id="PF00675">
    <property type="entry name" value="Peptidase_M16"/>
    <property type="match status" value="1"/>
</dbReference>
<dbReference type="InterPro" id="IPR050361">
    <property type="entry name" value="MPP/UQCRC_Complex"/>
</dbReference>
<dbReference type="PANTHER" id="PTHR11851:SF49">
    <property type="entry name" value="MITOCHONDRIAL-PROCESSING PEPTIDASE SUBUNIT ALPHA"/>
    <property type="match status" value="1"/>
</dbReference>
<dbReference type="AlphaFoldDB" id="A0A2T1DF34"/>
<organism evidence="5 6">
    <name type="scientific">Phormidesmis priestleyi ULC007</name>
    <dbReference type="NCBI Taxonomy" id="1920490"/>
    <lineage>
        <taxon>Bacteria</taxon>
        <taxon>Bacillati</taxon>
        <taxon>Cyanobacteriota</taxon>
        <taxon>Cyanophyceae</taxon>
        <taxon>Leptolyngbyales</taxon>
        <taxon>Leptolyngbyaceae</taxon>
        <taxon>Phormidesmis</taxon>
    </lineage>
</organism>
<dbReference type="STRING" id="1920490.GCA_001895925_04411"/>
<dbReference type="InterPro" id="IPR001431">
    <property type="entry name" value="Pept_M16_Zn_BS"/>
</dbReference>
<accession>A0A2T1DF34</accession>
<evidence type="ECO:0000256" key="2">
    <source>
        <dbReference type="RuleBase" id="RU004447"/>
    </source>
</evidence>
<dbReference type="RefSeq" id="WP_073070499.1">
    <property type="nucleotide sequence ID" value="NZ_MPPI01000007.1"/>
</dbReference>
<dbReference type="SUPFAM" id="SSF63411">
    <property type="entry name" value="LuxS/MPP-like metallohydrolase"/>
    <property type="match status" value="2"/>
</dbReference>
<reference evidence="5 6" key="2">
    <citation type="submission" date="2018-03" db="EMBL/GenBank/DDBJ databases">
        <title>The ancient ancestry and fast evolution of plastids.</title>
        <authorList>
            <person name="Moore K.R."/>
            <person name="Magnabosco C."/>
            <person name="Momper L."/>
            <person name="Gold D.A."/>
            <person name="Bosak T."/>
            <person name="Fournier G.P."/>
        </authorList>
    </citation>
    <scope>NUCLEOTIDE SEQUENCE [LARGE SCALE GENOMIC DNA]</scope>
    <source>
        <strain evidence="5 6">ULC007</strain>
    </source>
</reference>
<dbReference type="InterPro" id="IPR011249">
    <property type="entry name" value="Metalloenz_LuxS/M16"/>
</dbReference>
<dbReference type="OrthoDB" id="9811314at2"/>
<dbReference type="Proteomes" id="UP000238634">
    <property type="component" value="Unassembled WGS sequence"/>
</dbReference>
<dbReference type="InterPro" id="IPR007863">
    <property type="entry name" value="Peptidase_M16_C"/>
</dbReference>
<evidence type="ECO:0000313" key="6">
    <source>
        <dbReference type="Proteomes" id="UP000238634"/>
    </source>
</evidence>
<dbReference type="GO" id="GO:0006508">
    <property type="term" value="P:proteolysis"/>
    <property type="evidence" value="ECO:0007669"/>
    <property type="project" value="InterPro"/>
</dbReference>